<reference evidence="12 13" key="1">
    <citation type="submission" date="2021-07" db="EMBL/GenBank/DDBJ databases">
        <authorList>
            <person name="Imarazene B."/>
            <person name="Zahm M."/>
            <person name="Klopp C."/>
            <person name="Cabau C."/>
            <person name="Beille S."/>
            <person name="Jouanno E."/>
            <person name="Castinel A."/>
            <person name="Lluch J."/>
            <person name="Gil L."/>
            <person name="Kuchtly C."/>
            <person name="Lopez Roques C."/>
            <person name="Donnadieu C."/>
            <person name="Parrinello H."/>
            <person name="Journot L."/>
            <person name="Du K."/>
            <person name="Schartl M."/>
            <person name="Retaux S."/>
            <person name="Guiguen Y."/>
        </authorList>
    </citation>
    <scope>NUCLEOTIDE SEQUENCE [LARGE SCALE GENOMIC DNA]</scope>
    <source>
        <strain evidence="12">Pach_M1</strain>
        <tissue evidence="12">Testis</tissue>
    </source>
</reference>
<dbReference type="Pfam" id="PF01825">
    <property type="entry name" value="GPS"/>
    <property type="match status" value="1"/>
</dbReference>
<feature type="transmembrane region" description="Helical" evidence="8">
    <location>
        <begin position="817"/>
        <end position="835"/>
    </location>
</feature>
<keyword evidence="6" id="KW-1015">Disulfide bond</keyword>
<feature type="domain" description="SEA" evidence="9">
    <location>
        <begin position="159"/>
        <end position="268"/>
    </location>
</feature>
<evidence type="ECO:0000313" key="13">
    <source>
        <dbReference type="Proteomes" id="UP000752171"/>
    </source>
</evidence>
<organism evidence="12 13">
    <name type="scientific">Astyanax mexicanus</name>
    <name type="common">Blind cave fish</name>
    <name type="synonym">Astyanax fasciatus mexicanus</name>
    <dbReference type="NCBI Taxonomy" id="7994"/>
    <lineage>
        <taxon>Eukaryota</taxon>
        <taxon>Metazoa</taxon>
        <taxon>Chordata</taxon>
        <taxon>Craniata</taxon>
        <taxon>Vertebrata</taxon>
        <taxon>Euteleostomi</taxon>
        <taxon>Actinopterygii</taxon>
        <taxon>Neopterygii</taxon>
        <taxon>Teleostei</taxon>
        <taxon>Ostariophysi</taxon>
        <taxon>Characiformes</taxon>
        <taxon>Characoidei</taxon>
        <taxon>Acestrorhamphidae</taxon>
        <taxon>Acestrorhamphinae</taxon>
        <taxon>Astyanax</taxon>
    </lineage>
</organism>
<comment type="subcellular location">
    <subcellularLocation>
        <location evidence="1">Membrane</location>
        <topology evidence="1">Multi-pass membrane protein</topology>
    </subcellularLocation>
</comment>
<dbReference type="InterPro" id="IPR057244">
    <property type="entry name" value="GAIN_B"/>
</dbReference>
<dbReference type="SMART" id="SM00303">
    <property type="entry name" value="GPS"/>
    <property type="match status" value="1"/>
</dbReference>
<dbReference type="SUPFAM" id="SSF81321">
    <property type="entry name" value="Family A G protein-coupled receptor-like"/>
    <property type="match status" value="1"/>
</dbReference>
<dbReference type="InterPro" id="IPR051587">
    <property type="entry name" value="Adhesion_GPCR"/>
</dbReference>
<evidence type="ECO:0000256" key="7">
    <source>
        <dbReference type="ARBA" id="ARBA00023180"/>
    </source>
</evidence>
<accession>A0A8T2LBF4</accession>
<dbReference type="SUPFAM" id="SSF82671">
    <property type="entry name" value="SEA domain"/>
    <property type="match status" value="1"/>
</dbReference>
<feature type="transmembrane region" description="Helical" evidence="8">
    <location>
        <begin position="980"/>
        <end position="1003"/>
    </location>
</feature>
<feature type="domain" description="GAIN-B" evidence="10">
    <location>
        <begin position="635"/>
        <end position="772"/>
    </location>
</feature>
<keyword evidence="5 8" id="KW-0472">Membrane</keyword>
<dbReference type="PRINTS" id="PR00249">
    <property type="entry name" value="GPCRSECRETIN"/>
</dbReference>
<name>A0A8T2LBF4_ASTMX</name>
<evidence type="ECO:0000256" key="2">
    <source>
        <dbReference type="ARBA" id="ARBA00007343"/>
    </source>
</evidence>
<comment type="similarity">
    <text evidence="2">Belongs to the G-protein coupled receptor 2 family. Adhesion G-protein coupled receptor (ADGR) subfamily.</text>
</comment>
<dbReference type="InterPro" id="IPR000203">
    <property type="entry name" value="GPS"/>
</dbReference>
<dbReference type="GO" id="GO:0016020">
    <property type="term" value="C:membrane"/>
    <property type="evidence" value="ECO:0007669"/>
    <property type="project" value="UniProtKB-SubCell"/>
</dbReference>
<evidence type="ECO:0000259" key="10">
    <source>
        <dbReference type="PROSITE" id="PS50221"/>
    </source>
</evidence>
<feature type="domain" description="G-protein coupled receptors family 2 profile 2" evidence="11">
    <location>
        <begin position="776"/>
        <end position="1039"/>
    </location>
</feature>
<feature type="transmembrane region" description="Helical" evidence="8">
    <location>
        <begin position="936"/>
        <end position="959"/>
    </location>
</feature>
<dbReference type="PROSITE" id="PS50261">
    <property type="entry name" value="G_PROTEIN_RECEP_F2_4"/>
    <property type="match status" value="1"/>
</dbReference>
<proteinExistence type="inferred from homology"/>
<feature type="transmembrane region" description="Helical" evidence="8">
    <location>
        <begin position="781"/>
        <end position="805"/>
    </location>
</feature>
<dbReference type="Gene3D" id="2.60.220.50">
    <property type="match status" value="1"/>
</dbReference>
<feature type="transmembrane region" description="Helical" evidence="8">
    <location>
        <begin position="1015"/>
        <end position="1038"/>
    </location>
</feature>
<keyword evidence="12" id="KW-0675">Receptor</keyword>
<keyword evidence="4 8" id="KW-1133">Transmembrane helix</keyword>
<dbReference type="InterPro" id="IPR046338">
    <property type="entry name" value="GAIN_dom_sf"/>
</dbReference>
<dbReference type="FunFam" id="1.20.1070.10:FF:000058">
    <property type="entry name" value="Adhesion G protein-coupled receptor F5"/>
    <property type="match status" value="1"/>
</dbReference>
<dbReference type="Proteomes" id="UP000752171">
    <property type="component" value="Unassembled WGS sequence"/>
</dbReference>
<dbReference type="InterPro" id="IPR036364">
    <property type="entry name" value="SEA_dom_sf"/>
</dbReference>
<dbReference type="InterPro" id="IPR000082">
    <property type="entry name" value="SEA_dom"/>
</dbReference>
<dbReference type="PROSITE" id="PS50221">
    <property type="entry name" value="GAIN_B"/>
    <property type="match status" value="1"/>
</dbReference>
<feature type="transmembrane region" description="Helical" evidence="8">
    <location>
        <begin position="887"/>
        <end position="908"/>
    </location>
</feature>
<dbReference type="InterPro" id="IPR000832">
    <property type="entry name" value="GPCR_2_secretin-like"/>
</dbReference>
<evidence type="ECO:0000256" key="5">
    <source>
        <dbReference type="ARBA" id="ARBA00023136"/>
    </source>
</evidence>
<dbReference type="PANTHER" id="PTHR45813:SF2">
    <property type="entry name" value="ADHESION G-PROTEIN COUPLED RECEPTOR F3"/>
    <property type="match status" value="1"/>
</dbReference>
<evidence type="ECO:0000256" key="6">
    <source>
        <dbReference type="ARBA" id="ARBA00023157"/>
    </source>
</evidence>
<evidence type="ECO:0000256" key="3">
    <source>
        <dbReference type="ARBA" id="ARBA00022692"/>
    </source>
</evidence>
<evidence type="ECO:0000259" key="11">
    <source>
        <dbReference type="PROSITE" id="PS50261"/>
    </source>
</evidence>
<sequence length="1073" mass="120377">MLLSMLSQHFSDLEWIFFLAEEKCGRERNSCLKMNSCAGLILILLGLFLKASSEEISTNAYYLELHIEAAAYENFTELLKKLNLNVSEWQNTTATVQNISITTECNSDSSGQVKCSCNENYTWSDEVCKNYTQCCTNDQNNKLCTFKTPNPRAMCLHKNTVLVNGSFTVLAEPYVRYFDDPASTQYQKFVEKYTEKLETIYSRLTWFDTLKITKLRQGSVIGEFWMMITSPERFVSKDLENATSTLQFTSNATFDLNVTGFVKMTMNPAFQKTLNYGASVNITCTTPENLGKPEWLFQQNASNPKQITSGLESTVANSNCNSTVYIKATTEVWKGTYKCSYTKSNIRYIASQYLDIALLPSIFNTSDPQFPDCTQSQKRFSIKVQCIVPDAGEDYQIDWNGNSITKDQPALLGNGLISYQAYKIIYCDTINVHTESTTATCTFKNRNNQTANATININIIHATTKVCPKNSEWATAKAGFTAVKLCDFGSVGLKKRNCSSNGQWDNVTSMCVTRDLSDLLNDAKDLQRGLGIVKENAYNIFDRLRISTEQQTVNSFANVNASVDILATITHASKIQNSQWDAKVLSVIAKSTSNLLNGSLNDSWKSYNVNESLASTYLKAIEDVINQTYLPTGHTDNDLIQENVQITIYKGSDANSTSINSFKVNATCQSNSPTVQTAIKNLASKLPNNLNKQETDPSDIILSVIADNCNKIKLELRKDRLPNHEMYCVFWNFNTSQWSDEGCKWGGVDNPNICECQHLSAFTILMAKEPIKLLYNEELTYAGLGLSIGSLTLCLVIEFLVWNAVVKSNIAHFRHTVLVNIMVSLLIADCSFLASPTPSSNPSNWCLSLTVMKHFCYLAVFFWMMCLGLGLLHQVIFVFVHLRKKVYLGLCFFLGYVCPLIIVVVTFISHNNGATGSYYSTETCWLMYKGVLKGSIYAFLLPVFVIVFVNMFTMAIVISRILKPTLSEGSSHDEKEVARSIVKTVVLLTPTLGITWILGLFMQMLDLTKQPYAQIVNYAFTFFNSFQGFFILLTGCFGEKRVNCSLNMISIDSQSVNYKSESSTRMTSITKQK</sequence>
<dbReference type="InterPro" id="IPR017981">
    <property type="entry name" value="GPCR_2-like_7TM"/>
</dbReference>
<dbReference type="AlphaFoldDB" id="A0A8T2LBF4"/>
<evidence type="ECO:0000256" key="8">
    <source>
        <dbReference type="SAM" id="Phobius"/>
    </source>
</evidence>
<keyword evidence="3 8" id="KW-0812">Transmembrane</keyword>
<dbReference type="EMBL" id="JAICCE010000014">
    <property type="protein sequence ID" value="KAG9268699.1"/>
    <property type="molecule type" value="Genomic_DNA"/>
</dbReference>
<protein>
    <submittedName>
        <fullName evidence="12">Adhesion G-protein coupled receptor F3-like</fullName>
    </submittedName>
</protein>
<keyword evidence="7" id="KW-0325">Glycoprotein</keyword>
<evidence type="ECO:0000313" key="12">
    <source>
        <dbReference type="EMBL" id="KAG9268699.1"/>
    </source>
</evidence>
<dbReference type="Pfam" id="PF00002">
    <property type="entry name" value="7tm_2"/>
    <property type="match status" value="1"/>
</dbReference>
<evidence type="ECO:0000256" key="4">
    <source>
        <dbReference type="ARBA" id="ARBA00022989"/>
    </source>
</evidence>
<dbReference type="PANTHER" id="PTHR45813">
    <property type="entry name" value="IG-LIKE DOMAIN-CONTAINING PROTEIN"/>
    <property type="match status" value="1"/>
</dbReference>
<comment type="caution">
    <text evidence="12">The sequence shown here is derived from an EMBL/GenBank/DDBJ whole genome shotgun (WGS) entry which is preliminary data.</text>
</comment>
<feature type="transmembrane region" description="Helical" evidence="8">
    <location>
        <begin position="855"/>
        <end position="880"/>
    </location>
</feature>
<evidence type="ECO:0000259" key="9">
    <source>
        <dbReference type="PROSITE" id="PS50024"/>
    </source>
</evidence>
<dbReference type="Pfam" id="PF01390">
    <property type="entry name" value="SEA"/>
    <property type="match status" value="1"/>
</dbReference>
<gene>
    <name evidence="12" type="primary">ADGRF3</name>
    <name evidence="12" type="ORF">AMEX_G17698</name>
</gene>
<dbReference type="GO" id="GO:0007189">
    <property type="term" value="P:adenylate cyclase-activating G protein-coupled receptor signaling pathway"/>
    <property type="evidence" value="ECO:0007669"/>
    <property type="project" value="TreeGrafter"/>
</dbReference>
<evidence type="ECO:0000256" key="1">
    <source>
        <dbReference type="ARBA" id="ARBA00004141"/>
    </source>
</evidence>
<dbReference type="PROSITE" id="PS50024">
    <property type="entry name" value="SEA"/>
    <property type="match status" value="1"/>
</dbReference>
<dbReference type="GO" id="GO:0004930">
    <property type="term" value="F:G protein-coupled receptor activity"/>
    <property type="evidence" value="ECO:0007669"/>
    <property type="project" value="InterPro"/>
</dbReference>
<dbReference type="Gene3D" id="1.20.1070.10">
    <property type="entry name" value="Rhodopsin 7-helix transmembrane proteins"/>
    <property type="match status" value="1"/>
</dbReference>
<dbReference type="GO" id="GO:0007166">
    <property type="term" value="P:cell surface receptor signaling pathway"/>
    <property type="evidence" value="ECO:0007669"/>
    <property type="project" value="InterPro"/>
</dbReference>